<accession>A0A0F9YLQ4</accession>
<protein>
    <submittedName>
        <fullName evidence="1">Uncharacterized protein</fullName>
    </submittedName>
</protein>
<organism evidence="1 2">
    <name type="scientific">Candidatus Woesebacteria bacterium GW2011_GWC2_31_9</name>
    <dbReference type="NCBI Taxonomy" id="1618586"/>
    <lineage>
        <taxon>Bacteria</taxon>
        <taxon>Candidatus Woeseibacteriota</taxon>
    </lineage>
</organism>
<name>A0A0F9YLQ4_9BACT</name>
<dbReference type="AlphaFoldDB" id="A0A0F9YLQ4"/>
<comment type="caution">
    <text evidence="1">The sequence shown here is derived from an EMBL/GenBank/DDBJ whole genome shotgun (WGS) entry which is preliminary data.</text>
</comment>
<evidence type="ECO:0000313" key="1">
    <source>
        <dbReference type="EMBL" id="KKP32153.1"/>
    </source>
</evidence>
<evidence type="ECO:0000313" key="2">
    <source>
        <dbReference type="Proteomes" id="UP000034803"/>
    </source>
</evidence>
<sequence length="112" mass="13481">MSILFFDKLIVLDKIDRKIKKISSSNEERQEFWQLVEEIIHHKVLGCCLDNLPSEHHCEFLEKFHNAPYDEKLLEYLDEKTKKDMKKIIKKEIKLLTKDLFLLDSHKMKPIL</sequence>
<gene>
    <name evidence="1" type="ORF">UR21_C0002G0072</name>
</gene>
<reference evidence="1 2" key="1">
    <citation type="journal article" date="2015" name="Nature">
        <title>rRNA introns, odd ribosomes, and small enigmatic genomes across a large radiation of phyla.</title>
        <authorList>
            <person name="Brown C.T."/>
            <person name="Hug L.A."/>
            <person name="Thomas B.C."/>
            <person name="Sharon I."/>
            <person name="Castelle C.J."/>
            <person name="Singh A."/>
            <person name="Wilkins M.J."/>
            <person name="Williams K.H."/>
            <person name="Banfield J.F."/>
        </authorList>
    </citation>
    <scope>NUCLEOTIDE SEQUENCE [LARGE SCALE GENOMIC DNA]</scope>
</reference>
<dbReference type="Proteomes" id="UP000034803">
    <property type="component" value="Unassembled WGS sequence"/>
</dbReference>
<proteinExistence type="predicted"/>
<dbReference type="EMBL" id="LBOI01000002">
    <property type="protein sequence ID" value="KKP32153.1"/>
    <property type="molecule type" value="Genomic_DNA"/>
</dbReference>